<dbReference type="Gene3D" id="2.30.29.30">
    <property type="entry name" value="Pleckstrin-homology domain (PH domain)/Phosphotyrosine-binding domain (PTB)"/>
    <property type="match status" value="1"/>
</dbReference>
<feature type="region of interest" description="Disordered" evidence="1">
    <location>
        <begin position="78"/>
        <end position="97"/>
    </location>
</feature>
<reference evidence="2" key="1">
    <citation type="submission" date="2021-07" db="EMBL/GenBank/DDBJ databases">
        <authorList>
            <person name="Catto M.A."/>
            <person name="Jacobson A."/>
            <person name="Kennedy G."/>
            <person name="Labadie P."/>
            <person name="Hunt B.G."/>
            <person name="Srinivasan R."/>
        </authorList>
    </citation>
    <scope>NUCLEOTIDE SEQUENCE</scope>
    <source>
        <strain evidence="2">PL_HMW_Pooled</strain>
        <tissue evidence="2">Head</tissue>
    </source>
</reference>
<gene>
    <name evidence="2" type="ORF">KUF71_008375</name>
</gene>
<evidence type="ECO:0000313" key="2">
    <source>
        <dbReference type="EMBL" id="KAK3919226.1"/>
    </source>
</evidence>
<dbReference type="Proteomes" id="UP001219518">
    <property type="component" value="Unassembled WGS sequence"/>
</dbReference>
<dbReference type="EMBL" id="JAHWGI010000971">
    <property type="protein sequence ID" value="KAK3919226.1"/>
    <property type="molecule type" value="Genomic_DNA"/>
</dbReference>
<protein>
    <submittedName>
        <fullName evidence="2">Low density lipoprotein receptor adapter protein 1</fullName>
    </submittedName>
</protein>
<feature type="region of interest" description="Disordered" evidence="1">
    <location>
        <begin position="1"/>
        <end position="62"/>
    </location>
</feature>
<dbReference type="PANTHER" id="PTHR11232">
    <property type="entry name" value="PHOSPHOTYROSINE INTERACTION DOMAIN-CONTAINING FAMILY MEMBER"/>
    <property type="match status" value="1"/>
</dbReference>
<keyword evidence="2" id="KW-0675">Receptor</keyword>
<feature type="compositionally biased region" description="Low complexity" evidence="1">
    <location>
        <begin position="37"/>
        <end position="53"/>
    </location>
</feature>
<sequence length="325" mass="34804">MLHIISREPLSPRCARPRRPLRLFASPRSSVHRSPRPRSSARSPSSPARSPSWARPPPASASASAVVPAGFVPCRLPFGSPGRTPGRPGRAKASLRARVQARAKAALMKKFSSSASAWVTSRPNSTSTPIVPNNYTKDADVGATTPSSRAAPPPQQQQQQQSLPQTFPVKCLGWRESRGLWGVKHTRAPVDAMVAAARALPAGQGLERATLEVSAEGVSVDGRLLPIDCISYGVQDLVYTRVFCCVLVSRPDAPGPPFKCHAFVCESRAQARALTYALAAAFQEYSRAVKQRHAAPAAAAPRVVDLRTPEDIAAEMLSHCQDSEA</sequence>
<dbReference type="InterPro" id="IPR011993">
    <property type="entry name" value="PH-like_dom_sf"/>
</dbReference>
<organism evidence="2 3">
    <name type="scientific">Frankliniella fusca</name>
    <dbReference type="NCBI Taxonomy" id="407009"/>
    <lineage>
        <taxon>Eukaryota</taxon>
        <taxon>Metazoa</taxon>
        <taxon>Ecdysozoa</taxon>
        <taxon>Arthropoda</taxon>
        <taxon>Hexapoda</taxon>
        <taxon>Insecta</taxon>
        <taxon>Pterygota</taxon>
        <taxon>Neoptera</taxon>
        <taxon>Paraneoptera</taxon>
        <taxon>Thysanoptera</taxon>
        <taxon>Terebrantia</taxon>
        <taxon>Thripoidea</taxon>
        <taxon>Thripidae</taxon>
        <taxon>Frankliniella</taxon>
    </lineage>
</organism>
<proteinExistence type="predicted"/>
<feature type="compositionally biased region" description="Low complexity" evidence="1">
    <location>
        <begin position="143"/>
        <end position="164"/>
    </location>
</feature>
<dbReference type="AlphaFoldDB" id="A0AAE1HD73"/>
<dbReference type="SUPFAM" id="SSF50729">
    <property type="entry name" value="PH domain-like"/>
    <property type="match status" value="1"/>
</dbReference>
<name>A0AAE1HD73_9NEOP</name>
<keyword evidence="2" id="KW-0449">Lipoprotein</keyword>
<keyword evidence="3" id="KW-1185">Reference proteome</keyword>
<accession>A0AAE1HD73</accession>
<comment type="caution">
    <text evidence="2">The sequence shown here is derived from an EMBL/GenBank/DDBJ whole genome shotgun (WGS) entry which is preliminary data.</text>
</comment>
<feature type="compositionally biased region" description="Polar residues" evidence="1">
    <location>
        <begin position="112"/>
        <end position="136"/>
    </location>
</feature>
<dbReference type="PANTHER" id="PTHR11232:SF57">
    <property type="entry name" value="RE46159P"/>
    <property type="match status" value="1"/>
</dbReference>
<evidence type="ECO:0000313" key="3">
    <source>
        <dbReference type="Proteomes" id="UP001219518"/>
    </source>
</evidence>
<reference evidence="2" key="2">
    <citation type="journal article" date="2023" name="BMC Genomics">
        <title>Pest status, molecular evolution, and epigenetic factors derived from the genome assembly of Frankliniella fusca, a thysanopteran phytovirus vector.</title>
        <authorList>
            <person name="Catto M.A."/>
            <person name="Labadie P.E."/>
            <person name="Jacobson A.L."/>
            <person name="Kennedy G.G."/>
            <person name="Srinivasan R."/>
            <person name="Hunt B.G."/>
        </authorList>
    </citation>
    <scope>NUCLEOTIDE SEQUENCE</scope>
    <source>
        <strain evidence="2">PL_HMW_Pooled</strain>
    </source>
</reference>
<dbReference type="InterPro" id="IPR051133">
    <property type="entry name" value="Adapter_Engulfment-Domain"/>
</dbReference>
<evidence type="ECO:0000256" key="1">
    <source>
        <dbReference type="SAM" id="MobiDB-lite"/>
    </source>
</evidence>
<feature type="region of interest" description="Disordered" evidence="1">
    <location>
        <begin position="112"/>
        <end position="164"/>
    </location>
</feature>